<evidence type="ECO:0000313" key="2">
    <source>
        <dbReference type="Proteomes" id="UP001220610"/>
    </source>
</evidence>
<sequence>MNPQQIKGAYMYWVADPRNPYQNGMEVIENFHWIMLGAAIFSSYEQSKSLMTDAHIDNWGRLPDGTLSFIDPGGNIQFDYPREWRKCILSLNSLFSSASDFIISHYRFGALQEAGPVSGELMRILRIKHGLHSFRNFKEYAYELNPACTIDENNSEEITRQQLAWMKLRDQYLLGNIVHFDNLNEEIPNWLGKKAEELALTEDEYIAILNYYAYKQLAQTRYVKEYKNPIRSFVIALQNIALIRLKTQQYFKAASIFAICMQQVRYFAPEVNSSNDYLYGILETNYQNMSLHLSPGQKEQMEIVLSLFQDATQADIFHFLWCLDDLEEGSVRRKNAEEALEMLLI</sequence>
<accession>A0AAJ5WPN3</accession>
<dbReference type="EMBL" id="CP119311">
    <property type="protein sequence ID" value="WEK34959.1"/>
    <property type="molecule type" value="Genomic_DNA"/>
</dbReference>
<organism evidence="1 2">
    <name type="scientific">Candidatus Pseudobacter hemicellulosilyticus</name>
    <dbReference type="NCBI Taxonomy" id="3121375"/>
    <lineage>
        <taxon>Bacteria</taxon>
        <taxon>Pseudomonadati</taxon>
        <taxon>Bacteroidota</taxon>
        <taxon>Chitinophagia</taxon>
        <taxon>Chitinophagales</taxon>
        <taxon>Chitinophagaceae</taxon>
        <taxon>Pseudobacter</taxon>
    </lineage>
</organism>
<protein>
    <submittedName>
        <fullName evidence="1">Uncharacterized protein</fullName>
    </submittedName>
</protein>
<name>A0AAJ5WPN3_9BACT</name>
<reference evidence="1" key="1">
    <citation type="submission" date="2023-03" db="EMBL/GenBank/DDBJ databases">
        <title>Andean soil-derived lignocellulolytic bacterial consortium as a source of novel taxa and putative plastic-active enzymes.</title>
        <authorList>
            <person name="Diaz-Garcia L."/>
            <person name="Chuvochina M."/>
            <person name="Feuerriegel G."/>
            <person name="Bunk B."/>
            <person name="Sproer C."/>
            <person name="Streit W.R."/>
            <person name="Rodriguez L.M."/>
            <person name="Overmann J."/>
            <person name="Jimenez D.J."/>
        </authorList>
    </citation>
    <scope>NUCLEOTIDE SEQUENCE</scope>
    <source>
        <strain evidence="1">MAG 7</strain>
    </source>
</reference>
<evidence type="ECO:0000313" key="1">
    <source>
        <dbReference type="EMBL" id="WEK34959.1"/>
    </source>
</evidence>
<gene>
    <name evidence="1" type="ORF">P0Y53_20920</name>
</gene>
<proteinExistence type="predicted"/>
<dbReference type="AlphaFoldDB" id="A0AAJ5WPN3"/>
<dbReference type="Proteomes" id="UP001220610">
    <property type="component" value="Chromosome"/>
</dbReference>